<comment type="caution">
    <text evidence="1">The sequence shown here is derived from an EMBL/GenBank/DDBJ whole genome shotgun (WGS) entry which is preliminary data.</text>
</comment>
<dbReference type="EMBL" id="JAUSZT010000003">
    <property type="protein sequence ID" value="MDQ0997011.1"/>
    <property type="molecule type" value="Genomic_DNA"/>
</dbReference>
<protein>
    <submittedName>
        <fullName evidence="1">Uncharacterized protein</fullName>
    </submittedName>
</protein>
<sequence>MDIDKESFEPNSKSEPLVLNKEFRIDLLSIKFGTMAVWQFDYHDYPCSSDSYANCSHRGYHARIGIL</sequence>
<reference evidence="1 2" key="1">
    <citation type="submission" date="2023-07" db="EMBL/GenBank/DDBJ databases">
        <title>Comparative genomics of wheat-associated soil bacteria to identify genetic determinants of phenazine resistance.</title>
        <authorList>
            <person name="Mouncey N."/>
        </authorList>
    </citation>
    <scope>NUCLEOTIDE SEQUENCE [LARGE SCALE GENOMIC DNA]</scope>
    <source>
        <strain evidence="1 2">W4I11</strain>
    </source>
</reference>
<evidence type="ECO:0000313" key="1">
    <source>
        <dbReference type="EMBL" id="MDQ0997011.1"/>
    </source>
</evidence>
<organism evidence="1 2">
    <name type="scientific">Phyllobacterium ifriqiyense</name>
    <dbReference type="NCBI Taxonomy" id="314238"/>
    <lineage>
        <taxon>Bacteria</taxon>
        <taxon>Pseudomonadati</taxon>
        <taxon>Pseudomonadota</taxon>
        <taxon>Alphaproteobacteria</taxon>
        <taxon>Hyphomicrobiales</taxon>
        <taxon>Phyllobacteriaceae</taxon>
        <taxon>Phyllobacterium</taxon>
    </lineage>
</organism>
<name>A0ABU0S963_9HYPH</name>
<evidence type="ECO:0000313" key="2">
    <source>
        <dbReference type="Proteomes" id="UP001237780"/>
    </source>
</evidence>
<gene>
    <name evidence="1" type="ORF">QFZ34_002193</name>
</gene>
<accession>A0ABU0S963</accession>
<proteinExistence type="predicted"/>
<keyword evidence="2" id="KW-1185">Reference proteome</keyword>
<dbReference type="Proteomes" id="UP001237780">
    <property type="component" value="Unassembled WGS sequence"/>
</dbReference>